<keyword evidence="2" id="KW-1185">Reference proteome</keyword>
<protein>
    <submittedName>
        <fullName evidence="1">Uncharacterized protein</fullName>
    </submittedName>
</protein>
<comment type="caution">
    <text evidence="1">The sequence shown here is derived from an EMBL/GenBank/DDBJ whole genome shotgun (WGS) entry which is preliminary data.</text>
</comment>
<reference evidence="2" key="1">
    <citation type="journal article" date="2022" name="Mol. Ecol. Resour.">
        <title>The genomes of chicory, endive, great burdock and yacon provide insights into Asteraceae palaeo-polyploidization history and plant inulin production.</title>
        <authorList>
            <person name="Fan W."/>
            <person name="Wang S."/>
            <person name="Wang H."/>
            <person name="Wang A."/>
            <person name="Jiang F."/>
            <person name="Liu H."/>
            <person name="Zhao H."/>
            <person name="Xu D."/>
            <person name="Zhang Y."/>
        </authorList>
    </citation>
    <scope>NUCLEOTIDE SEQUENCE [LARGE SCALE GENOMIC DNA]</scope>
    <source>
        <strain evidence="2">cv. Yunnan</strain>
    </source>
</reference>
<gene>
    <name evidence="1" type="ORF">L1987_47546</name>
</gene>
<sequence length="253" mass="28523">MNQGKLNRGNVNQGNANPVARERAFNINVNEAQANNDVVNGTYPINQQYASIMFDTGSDRSFVSFEFEPQLAMSRTKLDKPFDILVADDYFVSCNTIIRDCTLNLNDHAFSINLIPMVLGGFDIIVGMDWLTKHHAEVVCFDKYIRIPLDSGDILNVYGEEPSMGLKLMSCTIARKYLRKKCVAFLAHIVERKDKDKSPQDIPVIKDFPEVFPEDLPGLPPARKVEFRIDLVPGANPVAKEPYRLAPTEMQKL</sequence>
<accession>A0ACB9G280</accession>
<reference evidence="1 2" key="2">
    <citation type="journal article" date="2022" name="Mol. Ecol. Resour.">
        <title>The genomes of chicory, endive, great burdock and yacon provide insights into Asteraceae paleo-polyploidization history and plant inulin production.</title>
        <authorList>
            <person name="Fan W."/>
            <person name="Wang S."/>
            <person name="Wang H."/>
            <person name="Wang A."/>
            <person name="Jiang F."/>
            <person name="Liu H."/>
            <person name="Zhao H."/>
            <person name="Xu D."/>
            <person name="Zhang Y."/>
        </authorList>
    </citation>
    <scope>NUCLEOTIDE SEQUENCE [LARGE SCALE GENOMIC DNA]</scope>
    <source>
        <strain evidence="2">cv. Yunnan</strain>
        <tissue evidence="1">Leaves</tissue>
    </source>
</reference>
<evidence type="ECO:0000313" key="1">
    <source>
        <dbReference type="EMBL" id="KAI3777744.1"/>
    </source>
</evidence>
<dbReference type="Proteomes" id="UP001056120">
    <property type="component" value="Linkage Group LG15"/>
</dbReference>
<name>A0ACB9G280_9ASTR</name>
<evidence type="ECO:0000313" key="2">
    <source>
        <dbReference type="Proteomes" id="UP001056120"/>
    </source>
</evidence>
<proteinExistence type="predicted"/>
<dbReference type="EMBL" id="CM042032">
    <property type="protein sequence ID" value="KAI3777744.1"/>
    <property type="molecule type" value="Genomic_DNA"/>
</dbReference>
<organism evidence="1 2">
    <name type="scientific">Smallanthus sonchifolius</name>
    <dbReference type="NCBI Taxonomy" id="185202"/>
    <lineage>
        <taxon>Eukaryota</taxon>
        <taxon>Viridiplantae</taxon>
        <taxon>Streptophyta</taxon>
        <taxon>Embryophyta</taxon>
        <taxon>Tracheophyta</taxon>
        <taxon>Spermatophyta</taxon>
        <taxon>Magnoliopsida</taxon>
        <taxon>eudicotyledons</taxon>
        <taxon>Gunneridae</taxon>
        <taxon>Pentapetalae</taxon>
        <taxon>asterids</taxon>
        <taxon>campanulids</taxon>
        <taxon>Asterales</taxon>
        <taxon>Asteraceae</taxon>
        <taxon>Asteroideae</taxon>
        <taxon>Heliantheae alliance</taxon>
        <taxon>Millerieae</taxon>
        <taxon>Smallanthus</taxon>
    </lineage>
</organism>